<dbReference type="Pfam" id="PF01842">
    <property type="entry name" value="ACT"/>
    <property type="match status" value="1"/>
</dbReference>
<dbReference type="InterPro" id="IPR036393">
    <property type="entry name" value="AceGlu_kinase-like_sf"/>
</dbReference>
<feature type="domain" description="ACT" evidence="16">
    <location>
        <begin position="293"/>
        <end position="364"/>
    </location>
</feature>
<evidence type="ECO:0000313" key="18">
    <source>
        <dbReference type="Proteomes" id="UP000186309"/>
    </source>
</evidence>
<dbReference type="InterPro" id="IPR041740">
    <property type="entry name" value="AKii-LysC-BS"/>
</dbReference>
<proteinExistence type="inferred from homology"/>
<dbReference type="PROSITE" id="PS51671">
    <property type="entry name" value="ACT"/>
    <property type="match status" value="4"/>
</dbReference>
<dbReference type="GO" id="GO:0009088">
    <property type="term" value="P:threonine biosynthetic process"/>
    <property type="evidence" value="ECO:0007669"/>
    <property type="project" value="UniProtKB-UniPathway"/>
</dbReference>
<evidence type="ECO:0000256" key="12">
    <source>
        <dbReference type="ARBA" id="ARBA00023154"/>
    </source>
</evidence>
<comment type="pathway">
    <text evidence="2 14">Amino-acid biosynthesis; L-methionine biosynthesis via de novo pathway; L-homoserine from L-aspartate: step 1/3.</text>
</comment>
<dbReference type="SUPFAM" id="SSF53633">
    <property type="entry name" value="Carbamate kinase-like"/>
    <property type="match status" value="1"/>
</dbReference>
<comment type="catalytic activity">
    <reaction evidence="13">
        <text>L-aspartate + ATP = 4-phospho-L-aspartate + ADP</text>
        <dbReference type="Rhea" id="RHEA:23776"/>
        <dbReference type="ChEBI" id="CHEBI:29991"/>
        <dbReference type="ChEBI" id="CHEBI:30616"/>
        <dbReference type="ChEBI" id="CHEBI:57535"/>
        <dbReference type="ChEBI" id="CHEBI:456216"/>
        <dbReference type="EC" id="2.7.2.4"/>
    </reaction>
</comment>
<dbReference type="GO" id="GO:0005524">
    <property type="term" value="F:ATP binding"/>
    <property type="evidence" value="ECO:0007669"/>
    <property type="project" value="UniProtKB-KW"/>
</dbReference>
<dbReference type="AlphaFoldDB" id="A0A1U7CRR9"/>
<evidence type="ECO:0000256" key="9">
    <source>
        <dbReference type="ARBA" id="ARBA00022741"/>
    </source>
</evidence>
<dbReference type="EMBL" id="CP019082">
    <property type="protein sequence ID" value="APW61573.1"/>
    <property type="molecule type" value="Genomic_DNA"/>
</dbReference>
<dbReference type="Pfam" id="PF22468">
    <property type="entry name" value="ACT_9"/>
    <property type="match status" value="3"/>
</dbReference>
<dbReference type="Gene3D" id="3.30.2130.10">
    <property type="entry name" value="VC0802-like"/>
    <property type="match status" value="2"/>
</dbReference>
<dbReference type="Pfam" id="PF00696">
    <property type="entry name" value="AA_kinase"/>
    <property type="match status" value="1"/>
</dbReference>
<keyword evidence="6 14" id="KW-0028">Amino-acid biosynthesis</keyword>
<keyword evidence="12" id="KW-0457">Lysine biosynthesis</keyword>
<dbReference type="CDD" id="cd04913">
    <property type="entry name" value="ACT_AKii-LysC-BS-like_1"/>
    <property type="match status" value="2"/>
</dbReference>
<dbReference type="InterPro" id="IPR045865">
    <property type="entry name" value="ACT-like_dom_sf"/>
</dbReference>
<evidence type="ECO:0000256" key="8">
    <source>
        <dbReference type="ARBA" id="ARBA00022737"/>
    </source>
</evidence>
<dbReference type="PANTHER" id="PTHR21499:SF3">
    <property type="entry name" value="ASPARTOKINASE"/>
    <property type="match status" value="1"/>
</dbReference>
<dbReference type="EC" id="2.7.2.4" evidence="5"/>
<dbReference type="GO" id="GO:0009089">
    <property type="term" value="P:lysine biosynthetic process via diaminopimelate"/>
    <property type="evidence" value="ECO:0007669"/>
    <property type="project" value="UniProtKB-UniPathway"/>
</dbReference>
<dbReference type="InterPro" id="IPR005260">
    <property type="entry name" value="Asp_kin_monofn"/>
</dbReference>
<dbReference type="FunFam" id="3.30.2130.10:FF:000001">
    <property type="entry name" value="Bifunctional aspartokinase/homoserine dehydrogenase"/>
    <property type="match status" value="1"/>
</dbReference>
<sequence>MLRPCSDSRPVAGGRRRGASRGVDGSSTLSLLVQKFGGTSVADSDKILAAARRAIQAHQRGDQVLVVVSARGHTTDELVALAREITDRPPAREMDMLLSTGEQVSVALMAMAIERLGVPAISFTGAQIGLTTDSYHTKARIRNISTDRMKSALDDGKIVIVAGFQGVDENYNITTLGRGGSDTTAVALAAVLGAAACEIYTDVDGVYTTDPRIVPEARKIDRISYDEMLELASLGAGVMHSRSIEFAKKYGVPIHVRSSFSDAPGTWIVAADDARRLGVAVTGAALAKDEARITMVAVPDRPGVVHTIFHTIAKANIVVDMIVQNVSVKGAAEISFTVAKADLPDVLTAAEAAAKAVGASTVMHDSDVAKVSVVGLGMRTHTGVATTMFEALAKEGINIQMITTSEIKISVLVDRAKAAAALRAVHKAYLLDEVHAEVHAPFVPSSAANRAMKLVPLADDGATDTRPRGMEDLVIAGVDLDETQAGVSLFGVPDEPGYAAKVFRAIADAGVFVDMIVQNVSLEGNTDLSFTVPRESADRAAAAVEPLARGRIAIEPALAKLAVSGVGMRTHTGVATAMFGALAERSINIKLINTSEVRINVGADIASGQIALECLRRVFAVNGD</sequence>
<dbReference type="NCBIfam" id="NF005656">
    <property type="entry name" value="PRK07431.1"/>
    <property type="match status" value="1"/>
</dbReference>
<comment type="similarity">
    <text evidence="4">Belongs to the aspartokinase family.</text>
</comment>
<dbReference type="NCBIfam" id="NF005154">
    <property type="entry name" value="PRK06635.1-2"/>
    <property type="match status" value="1"/>
</dbReference>
<dbReference type="SUPFAM" id="SSF55021">
    <property type="entry name" value="ACT-like"/>
    <property type="match status" value="4"/>
</dbReference>
<evidence type="ECO:0000256" key="11">
    <source>
        <dbReference type="ARBA" id="ARBA00022840"/>
    </source>
</evidence>
<feature type="region of interest" description="Disordered" evidence="15">
    <location>
        <begin position="1"/>
        <end position="24"/>
    </location>
</feature>
<evidence type="ECO:0000256" key="4">
    <source>
        <dbReference type="ARBA" id="ARBA00010122"/>
    </source>
</evidence>
<evidence type="ECO:0000256" key="3">
    <source>
        <dbReference type="ARBA" id="ARBA00005139"/>
    </source>
</evidence>
<evidence type="ECO:0000256" key="2">
    <source>
        <dbReference type="ARBA" id="ARBA00004986"/>
    </source>
</evidence>
<gene>
    <name evidence="17" type="ORF">BSF38_03091</name>
</gene>
<dbReference type="UniPathway" id="UPA00034">
    <property type="reaction ID" value="UER00015"/>
</dbReference>
<keyword evidence="7 17" id="KW-0808">Transferase</keyword>
<dbReference type="GO" id="GO:0004072">
    <property type="term" value="F:aspartate kinase activity"/>
    <property type="evidence" value="ECO:0007669"/>
    <property type="project" value="UniProtKB-EC"/>
</dbReference>
<evidence type="ECO:0000256" key="1">
    <source>
        <dbReference type="ARBA" id="ARBA00004766"/>
    </source>
</evidence>
<dbReference type="STRING" id="1387353.BSF38_03091"/>
<evidence type="ECO:0000256" key="6">
    <source>
        <dbReference type="ARBA" id="ARBA00022605"/>
    </source>
</evidence>
<dbReference type="InterPro" id="IPR002912">
    <property type="entry name" value="ACT_dom"/>
</dbReference>
<dbReference type="UniPathway" id="UPA00051">
    <property type="reaction ID" value="UER00462"/>
</dbReference>
<dbReference type="InterPro" id="IPR054352">
    <property type="entry name" value="ACT_Aspartokinase"/>
</dbReference>
<keyword evidence="9" id="KW-0547">Nucleotide-binding</keyword>
<dbReference type="InterPro" id="IPR001341">
    <property type="entry name" value="Asp_kinase"/>
</dbReference>
<evidence type="ECO:0000256" key="15">
    <source>
        <dbReference type="SAM" id="MobiDB-lite"/>
    </source>
</evidence>
<dbReference type="CDD" id="cd04261">
    <property type="entry name" value="AAK_AKii-LysC-BS"/>
    <property type="match status" value="1"/>
</dbReference>
<dbReference type="NCBIfam" id="NF005155">
    <property type="entry name" value="PRK06635.1-4"/>
    <property type="match status" value="1"/>
</dbReference>
<feature type="domain" description="ACT" evidence="16">
    <location>
        <begin position="373"/>
        <end position="445"/>
    </location>
</feature>
<dbReference type="GO" id="GO:0009090">
    <property type="term" value="P:homoserine biosynthetic process"/>
    <property type="evidence" value="ECO:0007669"/>
    <property type="project" value="TreeGrafter"/>
</dbReference>
<evidence type="ECO:0000259" key="16">
    <source>
        <dbReference type="PROSITE" id="PS51671"/>
    </source>
</evidence>
<evidence type="ECO:0000256" key="13">
    <source>
        <dbReference type="ARBA" id="ARBA00047872"/>
    </source>
</evidence>
<keyword evidence="18" id="KW-1185">Reference proteome</keyword>
<name>A0A1U7CRR9_9BACT</name>
<protein>
    <recommendedName>
        <fullName evidence="5">aspartate kinase</fullName>
        <ecNumber evidence="5">2.7.2.4</ecNumber>
    </recommendedName>
</protein>
<feature type="domain" description="ACT" evidence="16">
    <location>
        <begin position="487"/>
        <end position="561"/>
    </location>
</feature>
<keyword evidence="11" id="KW-0067">ATP-binding</keyword>
<dbReference type="PROSITE" id="PS00324">
    <property type="entry name" value="ASPARTOKINASE"/>
    <property type="match status" value="1"/>
</dbReference>
<comment type="pathway">
    <text evidence="1 14">Amino-acid biosynthesis; L-lysine biosynthesis via DAP pathway; (S)-tetrahydrodipicolinate from L-aspartate: step 1/4.</text>
</comment>
<organism evidence="17 18">
    <name type="scientific">Paludisphaera borealis</name>
    <dbReference type="NCBI Taxonomy" id="1387353"/>
    <lineage>
        <taxon>Bacteria</taxon>
        <taxon>Pseudomonadati</taxon>
        <taxon>Planctomycetota</taxon>
        <taxon>Planctomycetia</taxon>
        <taxon>Isosphaerales</taxon>
        <taxon>Isosphaeraceae</taxon>
        <taxon>Paludisphaera</taxon>
    </lineage>
</organism>
<reference evidence="18" key="1">
    <citation type="submission" date="2016-12" db="EMBL/GenBank/DDBJ databases">
        <title>Comparative genomics of four Isosphaeraceae planctomycetes: a common pool of plasmids and glycoside hydrolase genes.</title>
        <authorList>
            <person name="Ivanova A."/>
        </authorList>
    </citation>
    <scope>NUCLEOTIDE SEQUENCE [LARGE SCALE GENOMIC DNA]</scope>
    <source>
        <strain evidence="18">PX4</strain>
    </source>
</reference>
<dbReference type="KEGG" id="pbor:BSF38_03091"/>
<evidence type="ECO:0000313" key="17">
    <source>
        <dbReference type="EMBL" id="APW61573.1"/>
    </source>
</evidence>
<dbReference type="InterPro" id="IPR018042">
    <property type="entry name" value="Aspartate_kinase_CS"/>
</dbReference>
<accession>A0A1U7CRR9</accession>
<dbReference type="PANTHER" id="PTHR21499">
    <property type="entry name" value="ASPARTATE KINASE"/>
    <property type="match status" value="1"/>
</dbReference>
<evidence type="ECO:0000256" key="10">
    <source>
        <dbReference type="ARBA" id="ARBA00022777"/>
    </source>
</evidence>
<comment type="pathway">
    <text evidence="3 14">Amino-acid biosynthesis; L-threonine biosynthesis; L-threonine from L-aspartate: step 1/5.</text>
</comment>
<evidence type="ECO:0000256" key="7">
    <source>
        <dbReference type="ARBA" id="ARBA00022679"/>
    </source>
</evidence>
<dbReference type="GO" id="GO:0005829">
    <property type="term" value="C:cytosol"/>
    <property type="evidence" value="ECO:0007669"/>
    <property type="project" value="TreeGrafter"/>
</dbReference>
<dbReference type="Proteomes" id="UP000186309">
    <property type="component" value="Chromosome"/>
</dbReference>
<dbReference type="NCBIfam" id="TIGR00656">
    <property type="entry name" value="asp_kin_monofn"/>
    <property type="match status" value="1"/>
</dbReference>
<evidence type="ECO:0000256" key="14">
    <source>
        <dbReference type="RuleBase" id="RU004249"/>
    </source>
</evidence>
<keyword evidence="8" id="KW-0677">Repeat</keyword>
<feature type="domain" description="ACT" evidence="16">
    <location>
        <begin position="563"/>
        <end position="624"/>
    </location>
</feature>
<dbReference type="NCBIfam" id="TIGR00657">
    <property type="entry name" value="asp_kinases"/>
    <property type="match status" value="1"/>
</dbReference>
<dbReference type="UniPathway" id="UPA00050">
    <property type="reaction ID" value="UER00461"/>
</dbReference>
<keyword evidence="10 17" id="KW-0418">Kinase</keyword>
<evidence type="ECO:0000256" key="5">
    <source>
        <dbReference type="ARBA" id="ARBA00013059"/>
    </source>
</evidence>
<dbReference type="InterPro" id="IPR001048">
    <property type="entry name" value="Asp/Glu/Uridylate_kinase"/>
</dbReference>
<dbReference type="CDD" id="cd04923">
    <property type="entry name" value="ACT_AK-LysC-DapG-like_2"/>
    <property type="match status" value="1"/>
</dbReference>
<dbReference type="Gene3D" id="3.40.1160.10">
    <property type="entry name" value="Acetylglutamate kinase-like"/>
    <property type="match status" value="1"/>
</dbReference>
<dbReference type="FunFam" id="3.40.1160.10:FF:000002">
    <property type="entry name" value="Aspartokinase"/>
    <property type="match status" value="1"/>
</dbReference>